<evidence type="ECO:0000256" key="1">
    <source>
        <dbReference type="SAM" id="MobiDB-lite"/>
    </source>
</evidence>
<dbReference type="Gene3D" id="1.10.530.10">
    <property type="match status" value="1"/>
</dbReference>
<dbReference type="PANTHER" id="PTHR30163">
    <property type="entry name" value="MEMBRANE-BOUND LYTIC MUREIN TRANSGLYCOSYLASE B"/>
    <property type="match status" value="1"/>
</dbReference>
<organism evidence="3 4">
    <name type="scientific">Amycolatopsis minnesotensis</name>
    <dbReference type="NCBI Taxonomy" id="337894"/>
    <lineage>
        <taxon>Bacteria</taxon>
        <taxon>Bacillati</taxon>
        <taxon>Actinomycetota</taxon>
        <taxon>Actinomycetes</taxon>
        <taxon>Pseudonocardiales</taxon>
        <taxon>Pseudonocardiaceae</taxon>
        <taxon>Amycolatopsis</taxon>
    </lineage>
</organism>
<dbReference type="InterPro" id="IPR031304">
    <property type="entry name" value="SLT_2"/>
</dbReference>
<dbReference type="EMBL" id="BAAANN010000037">
    <property type="protein sequence ID" value="GAA1982454.1"/>
    <property type="molecule type" value="Genomic_DNA"/>
</dbReference>
<evidence type="ECO:0000313" key="4">
    <source>
        <dbReference type="Proteomes" id="UP001501116"/>
    </source>
</evidence>
<dbReference type="InterPro" id="IPR023346">
    <property type="entry name" value="Lysozyme-like_dom_sf"/>
</dbReference>
<evidence type="ECO:0000313" key="3">
    <source>
        <dbReference type="EMBL" id="GAA1982454.1"/>
    </source>
</evidence>
<reference evidence="3 4" key="1">
    <citation type="journal article" date="2019" name="Int. J. Syst. Evol. Microbiol.">
        <title>The Global Catalogue of Microorganisms (GCM) 10K type strain sequencing project: providing services to taxonomists for standard genome sequencing and annotation.</title>
        <authorList>
            <consortium name="The Broad Institute Genomics Platform"/>
            <consortium name="The Broad Institute Genome Sequencing Center for Infectious Disease"/>
            <person name="Wu L."/>
            <person name="Ma J."/>
        </authorList>
    </citation>
    <scope>NUCLEOTIDE SEQUENCE [LARGE SCALE GENOMIC DNA]</scope>
    <source>
        <strain evidence="3 4">JCM 14545</strain>
    </source>
</reference>
<protein>
    <recommendedName>
        <fullName evidence="2">Transglycosylase SLT domain-containing protein</fullName>
    </recommendedName>
</protein>
<accession>A0ABN2S8P2</accession>
<dbReference type="SUPFAM" id="SSF53955">
    <property type="entry name" value="Lysozyme-like"/>
    <property type="match status" value="1"/>
</dbReference>
<sequence length="404" mass="40130">MRSRISAAARNATRLTGLPHRTALAVVGGALAVLPVASAASTTMAVIEPSASGATPLVPPSHPLSPVPSGPISVDGSLPEPVSPVPLGAPGSALAPVAYSLPSGPLGIPGTALKAYRKAADLMAAERPGCHLDWALLASIGRIESNHARGGYVDANGTTIRPILGPVLNGFGPVAAIADSDGGRYDGDTVWDRAVGPSQFIPGTWRTYGADGNGDGKNDPNNIYDAALATARYLCSGGLDLSQPGSLRAAVLRYNNSASYADTVIRWAEAYRKGVAPLPDSTVPVGAPDVPAAPVTEPGPTPVPPPVTPPPGTTPPGTTPPGTTPPGSTPPSTPGTPPTTPTKPPSTPPTTPPTSPPTTPTTPPTTTPPPSTGPTTPPQTTSAPAKPPADSTPPTSTGGASTSG</sequence>
<dbReference type="CDD" id="cd13399">
    <property type="entry name" value="Slt35-like"/>
    <property type="match status" value="1"/>
</dbReference>
<dbReference type="Pfam" id="PF13406">
    <property type="entry name" value="SLT_2"/>
    <property type="match status" value="1"/>
</dbReference>
<dbReference type="Proteomes" id="UP001501116">
    <property type="component" value="Unassembled WGS sequence"/>
</dbReference>
<feature type="compositionally biased region" description="Pro residues" evidence="1">
    <location>
        <begin position="57"/>
        <end position="69"/>
    </location>
</feature>
<feature type="compositionally biased region" description="Pro residues" evidence="1">
    <location>
        <begin position="297"/>
        <end position="377"/>
    </location>
</feature>
<name>A0ABN2S8P2_9PSEU</name>
<dbReference type="RefSeq" id="WP_344428807.1">
    <property type="nucleotide sequence ID" value="NZ_BAAANN010000037.1"/>
</dbReference>
<feature type="compositionally biased region" description="Low complexity" evidence="1">
    <location>
        <begin position="392"/>
        <end position="404"/>
    </location>
</feature>
<comment type="caution">
    <text evidence="3">The sequence shown here is derived from an EMBL/GenBank/DDBJ whole genome shotgun (WGS) entry which is preliminary data.</text>
</comment>
<keyword evidence="4" id="KW-1185">Reference proteome</keyword>
<dbReference type="PRINTS" id="PR01217">
    <property type="entry name" value="PRICHEXTENSN"/>
</dbReference>
<proteinExistence type="predicted"/>
<feature type="compositionally biased region" description="Low complexity" evidence="1">
    <location>
        <begin position="283"/>
        <end position="296"/>
    </location>
</feature>
<feature type="domain" description="Transglycosylase SLT" evidence="2">
    <location>
        <begin position="191"/>
        <end position="243"/>
    </location>
</feature>
<gene>
    <name evidence="3" type="ORF">GCM10009754_69200</name>
</gene>
<feature type="region of interest" description="Disordered" evidence="1">
    <location>
        <begin position="51"/>
        <end position="74"/>
    </location>
</feature>
<dbReference type="PANTHER" id="PTHR30163:SF8">
    <property type="entry name" value="LYTIC MUREIN TRANSGLYCOSYLASE"/>
    <property type="match status" value="1"/>
</dbReference>
<evidence type="ECO:0000259" key="2">
    <source>
        <dbReference type="Pfam" id="PF13406"/>
    </source>
</evidence>
<dbReference type="InterPro" id="IPR043426">
    <property type="entry name" value="MltB-like"/>
</dbReference>
<feature type="region of interest" description="Disordered" evidence="1">
    <location>
        <begin position="279"/>
        <end position="404"/>
    </location>
</feature>